<organism evidence="10 11">
    <name type="scientific">Candidatus Kaiserbacteria bacterium CG10_big_fil_rev_8_21_14_0_10_51_14</name>
    <dbReference type="NCBI Taxonomy" id="1974610"/>
    <lineage>
        <taxon>Bacteria</taxon>
        <taxon>Candidatus Kaiseribacteriota</taxon>
    </lineage>
</organism>
<dbReference type="InterPro" id="IPR036416">
    <property type="entry name" value="Pept_tRNA_hydro_sf"/>
</dbReference>
<dbReference type="PANTHER" id="PTHR17224:SF1">
    <property type="entry name" value="PEPTIDYL-TRNA HYDROLASE"/>
    <property type="match status" value="1"/>
</dbReference>
<evidence type="ECO:0000256" key="5">
    <source>
        <dbReference type="ARBA" id="ARBA00038063"/>
    </source>
</evidence>
<comment type="function">
    <text evidence="7">Hydrolyzes ribosome-free peptidyl-tRNAs (with 1 or more amino acids incorporated), which drop off the ribosome during protein synthesis, or as a result of ribosome stalling.</text>
</comment>
<sequence>MKIFSAGSALADDALRKASQNAYFASRLWEKNIKTHIAGAKCIFVGMEDKNKLYCLSMSWIIVGLGNPGEEYEGTRHNTGRMALDFFARQMKFGEWKEDKKAKAHVVGGMIGKIAVVLVAPDTFMNKSGAAVAKFVKSQKAAERMVVVYDELDLPLGALKLSFNRGSGGHKGIESIMQAVKTKKFTRVRIGISPETAGGKLKKPSGEKEVVDHILKAFRSAELETLKPVFKKTAQALEAIVTDGPERAMNRFN</sequence>
<dbReference type="SUPFAM" id="SSF53178">
    <property type="entry name" value="Peptidyl-tRNA hydrolase-like"/>
    <property type="match status" value="1"/>
</dbReference>
<dbReference type="NCBIfam" id="TIGR00447">
    <property type="entry name" value="pth"/>
    <property type="match status" value="1"/>
</dbReference>
<proteinExistence type="inferred from homology"/>
<feature type="binding site" evidence="7">
    <location>
        <position position="72"/>
    </location>
    <ligand>
        <name>tRNA</name>
        <dbReference type="ChEBI" id="CHEBI:17843"/>
    </ligand>
</feature>
<evidence type="ECO:0000313" key="10">
    <source>
        <dbReference type="EMBL" id="PIR83712.1"/>
    </source>
</evidence>
<feature type="binding site" evidence="7">
    <location>
        <position position="126"/>
    </location>
    <ligand>
        <name>tRNA</name>
        <dbReference type="ChEBI" id="CHEBI:17843"/>
    </ligand>
</feature>
<dbReference type="PROSITE" id="PS01195">
    <property type="entry name" value="PEPT_TRNA_HYDROL_1"/>
    <property type="match status" value="1"/>
</dbReference>
<comment type="subcellular location">
    <subcellularLocation>
        <location evidence="7">Cytoplasm</location>
    </subcellularLocation>
</comment>
<dbReference type="GO" id="GO:0004045">
    <property type="term" value="F:peptidyl-tRNA hydrolase activity"/>
    <property type="evidence" value="ECO:0007669"/>
    <property type="project" value="UniProtKB-UniRule"/>
</dbReference>
<comment type="caution">
    <text evidence="10">The sequence shown here is derived from an EMBL/GenBank/DDBJ whole genome shotgun (WGS) entry which is preliminary data.</text>
</comment>
<dbReference type="CDD" id="cd00462">
    <property type="entry name" value="PTH"/>
    <property type="match status" value="1"/>
</dbReference>
<evidence type="ECO:0000256" key="7">
    <source>
        <dbReference type="HAMAP-Rule" id="MF_00083"/>
    </source>
</evidence>
<keyword evidence="7" id="KW-0963">Cytoplasm</keyword>
<dbReference type="GO" id="GO:0072344">
    <property type="term" value="P:rescue of stalled ribosome"/>
    <property type="evidence" value="ECO:0007669"/>
    <property type="project" value="UniProtKB-UniRule"/>
</dbReference>
<name>A0A2H0UBD6_9BACT</name>
<evidence type="ECO:0000256" key="1">
    <source>
        <dbReference type="ARBA" id="ARBA00013260"/>
    </source>
</evidence>
<dbReference type="Pfam" id="PF01195">
    <property type="entry name" value="Pept_tRNA_hydro"/>
    <property type="match status" value="1"/>
</dbReference>
<comment type="caution">
    <text evidence="7">Lacks conserved residue(s) required for the propagation of feature annotation.</text>
</comment>
<comment type="function">
    <text evidence="7">Catalyzes the release of premature peptidyl moieties from peptidyl-tRNA molecules trapped in stalled 50S ribosomal subunits, and thus maintains levels of free tRNAs and 50S ribosomes.</text>
</comment>
<evidence type="ECO:0000256" key="6">
    <source>
        <dbReference type="ARBA" id="ARBA00050038"/>
    </source>
</evidence>
<evidence type="ECO:0000256" key="2">
    <source>
        <dbReference type="ARBA" id="ARBA00022555"/>
    </source>
</evidence>
<protein>
    <recommendedName>
        <fullName evidence="6 7">Peptidyl-tRNA hydrolase</fullName>
        <shortName evidence="7">Pth</shortName>
        <ecNumber evidence="1 7">3.1.1.29</ecNumber>
    </recommendedName>
</protein>
<dbReference type="InterPro" id="IPR001328">
    <property type="entry name" value="Pept_tRNA_hydro"/>
</dbReference>
<feature type="active site" description="Proton acceptor" evidence="7">
    <location>
        <position position="77"/>
    </location>
</feature>
<dbReference type="Gene3D" id="3.40.50.1470">
    <property type="entry name" value="Peptidyl-tRNA hydrolase"/>
    <property type="match status" value="1"/>
</dbReference>
<dbReference type="EC" id="3.1.1.29" evidence="1 7"/>
<gene>
    <name evidence="7" type="primary">pth</name>
    <name evidence="10" type="ORF">COU18_03495</name>
</gene>
<evidence type="ECO:0000256" key="9">
    <source>
        <dbReference type="RuleBase" id="RU004320"/>
    </source>
</evidence>
<feature type="site" description="Discriminates between blocked and unblocked aminoacyl-tRNA" evidence="7">
    <location>
        <position position="67"/>
    </location>
</feature>
<evidence type="ECO:0000256" key="4">
    <source>
        <dbReference type="ARBA" id="ARBA00022884"/>
    </source>
</evidence>
<feature type="binding site" evidence="7">
    <location>
        <position position="124"/>
    </location>
    <ligand>
        <name>tRNA</name>
        <dbReference type="ChEBI" id="CHEBI:17843"/>
    </ligand>
</feature>
<dbReference type="InterPro" id="IPR018171">
    <property type="entry name" value="Pept_tRNA_hydro_CS"/>
</dbReference>
<dbReference type="GO" id="GO:0005737">
    <property type="term" value="C:cytoplasm"/>
    <property type="evidence" value="ECO:0007669"/>
    <property type="project" value="UniProtKB-SubCell"/>
</dbReference>
<evidence type="ECO:0000256" key="8">
    <source>
        <dbReference type="RuleBase" id="RU000673"/>
    </source>
</evidence>
<comment type="similarity">
    <text evidence="5 7 9">Belongs to the PTH family.</text>
</comment>
<reference evidence="11" key="1">
    <citation type="submission" date="2017-09" db="EMBL/GenBank/DDBJ databases">
        <title>Depth-based differentiation of microbial function through sediment-hosted aquifers and enrichment of novel symbionts in the deep terrestrial subsurface.</title>
        <authorList>
            <person name="Probst A.J."/>
            <person name="Ladd B."/>
            <person name="Jarett J.K."/>
            <person name="Geller-Mcgrath D.E."/>
            <person name="Sieber C.M.K."/>
            <person name="Emerson J.B."/>
            <person name="Anantharaman K."/>
            <person name="Thomas B.C."/>
            <person name="Malmstrom R."/>
            <person name="Stieglmeier M."/>
            <person name="Klingl A."/>
            <person name="Woyke T."/>
            <person name="Ryan C.M."/>
            <person name="Banfield J.F."/>
        </authorList>
    </citation>
    <scope>NUCLEOTIDE SEQUENCE [LARGE SCALE GENOMIC DNA]</scope>
</reference>
<dbReference type="GO" id="GO:0000049">
    <property type="term" value="F:tRNA binding"/>
    <property type="evidence" value="ECO:0007669"/>
    <property type="project" value="UniProtKB-UniRule"/>
</dbReference>
<keyword evidence="4 7" id="KW-0694">RNA-binding</keyword>
<comment type="subunit">
    <text evidence="7">Monomer.</text>
</comment>
<keyword evidence="3 7" id="KW-0378">Hydrolase</keyword>
<dbReference type="Proteomes" id="UP000231192">
    <property type="component" value="Unassembled WGS sequence"/>
</dbReference>
<dbReference type="EMBL" id="PFBK01000008">
    <property type="protein sequence ID" value="PIR83712.1"/>
    <property type="molecule type" value="Genomic_DNA"/>
</dbReference>
<comment type="catalytic activity">
    <reaction evidence="7 8">
        <text>an N-acyl-L-alpha-aminoacyl-tRNA + H2O = an N-acyl-L-amino acid + a tRNA + H(+)</text>
        <dbReference type="Rhea" id="RHEA:54448"/>
        <dbReference type="Rhea" id="RHEA-COMP:10123"/>
        <dbReference type="Rhea" id="RHEA-COMP:13883"/>
        <dbReference type="ChEBI" id="CHEBI:15377"/>
        <dbReference type="ChEBI" id="CHEBI:15378"/>
        <dbReference type="ChEBI" id="CHEBI:59874"/>
        <dbReference type="ChEBI" id="CHEBI:78442"/>
        <dbReference type="ChEBI" id="CHEBI:138191"/>
        <dbReference type="EC" id="3.1.1.29"/>
    </reaction>
</comment>
<dbReference type="AlphaFoldDB" id="A0A2H0UBD6"/>
<dbReference type="GO" id="GO:0006515">
    <property type="term" value="P:protein quality control for misfolded or incompletely synthesized proteins"/>
    <property type="evidence" value="ECO:0007669"/>
    <property type="project" value="UniProtKB-UniRule"/>
</dbReference>
<dbReference type="PANTHER" id="PTHR17224">
    <property type="entry name" value="PEPTIDYL-TRNA HYDROLASE"/>
    <property type="match status" value="1"/>
</dbReference>
<evidence type="ECO:0000313" key="11">
    <source>
        <dbReference type="Proteomes" id="UP000231192"/>
    </source>
</evidence>
<dbReference type="HAMAP" id="MF_00083">
    <property type="entry name" value="Pept_tRNA_hydro_bact"/>
    <property type="match status" value="1"/>
</dbReference>
<evidence type="ECO:0000256" key="3">
    <source>
        <dbReference type="ARBA" id="ARBA00022801"/>
    </source>
</evidence>
<feature type="site" description="Stabilizes the basic form of H active site to accept a proton" evidence="7">
    <location>
        <position position="150"/>
    </location>
</feature>
<accession>A0A2H0UBD6</accession>
<keyword evidence="2 7" id="KW-0820">tRNA-binding</keyword>